<comment type="subcellular location">
    <subcellularLocation>
        <location evidence="1 5">Periplasm</location>
    </subcellularLocation>
</comment>
<dbReference type="GO" id="GO:0019808">
    <property type="term" value="F:polyamine binding"/>
    <property type="evidence" value="ECO:0007669"/>
    <property type="project" value="InterPro"/>
</dbReference>
<organism evidence="7 8">
    <name type="scientific">Ferruginivarius sediminum</name>
    <dbReference type="NCBI Taxonomy" id="2661937"/>
    <lineage>
        <taxon>Bacteria</taxon>
        <taxon>Pseudomonadati</taxon>
        <taxon>Pseudomonadota</taxon>
        <taxon>Alphaproteobacteria</taxon>
        <taxon>Rhodospirillales</taxon>
        <taxon>Rhodospirillaceae</taxon>
        <taxon>Ferruginivarius</taxon>
    </lineage>
</organism>
<dbReference type="CDD" id="cd13659">
    <property type="entry name" value="PBP2_PotF"/>
    <property type="match status" value="1"/>
</dbReference>
<dbReference type="Pfam" id="PF13416">
    <property type="entry name" value="SBP_bac_8"/>
    <property type="match status" value="1"/>
</dbReference>
<dbReference type="PIRSF" id="PIRSF019574">
    <property type="entry name" value="Periplasmic_polyamine_BP"/>
    <property type="match status" value="1"/>
</dbReference>
<dbReference type="PANTHER" id="PTHR30222">
    <property type="entry name" value="SPERMIDINE/PUTRESCINE-BINDING PERIPLASMIC PROTEIN"/>
    <property type="match status" value="1"/>
</dbReference>
<dbReference type="PRINTS" id="PR00909">
    <property type="entry name" value="SPERMDNBNDNG"/>
</dbReference>
<dbReference type="InterPro" id="IPR006059">
    <property type="entry name" value="SBP"/>
</dbReference>
<keyword evidence="3 6" id="KW-0732">Signal</keyword>
<evidence type="ECO:0000256" key="2">
    <source>
        <dbReference type="ARBA" id="ARBA00022448"/>
    </source>
</evidence>
<dbReference type="GO" id="GO:0042597">
    <property type="term" value="C:periplasmic space"/>
    <property type="evidence" value="ECO:0007669"/>
    <property type="project" value="UniProtKB-SubCell"/>
</dbReference>
<name>A0A369T7V1_9PROT</name>
<dbReference type="AlphaFoldDB" id="A0A369T7V1"/>
<keyword evidence="8" id="KW-1185">Reference proteome</keyword>
<evidence type="ECO:0000313" key="8">
    <source>
        <dbReference type="Proteomes" id="UP000253941"/>
    </source>
</evidence>
<evidence type="ECO:0000256" key="3">
    <source>
        <dbReference type="ARBA" id="ARBA00022729"/>
    </source>
</evidence>
<comment type="caution">
    <text evidence="7">The sequence shown here is derived from an EMBL/GenBank/DDBJ whole genome shotgun (WGS) entry which is preliminary data.</text>
</comment>
<comment type="function">
    <text evidence="5">Required for the activity of the bacterial periplasmic transport system of putrescine.</text>
</comment>
<evidence type="ECO:0000256" key="4">
    <source>
        <dbReference type="ARBA" id="ARBA00022764"/>
    </source>
</evidence>
<feature type="signal peptide" evidence="6">
    <location>
        <begin position="1"/>
        <end position="24"/>
    </location>
</feature>
<evidence type="ECO:0000256" key="5">
    <source>
        <dbReference type="PIRNR" id="PIRNR019574"/>
    </source>
</evidence>
<evidence type="ECO:0000256" key="1">
    <source>
        <dbReference type="ARBA" id="ARBA00004418"/>
    </source>
</evidence>
<comment type="similarity">
    <text evidence="5">Belongs to the bacterial solute-binding protein PotD/PotF family.</text>
</comment>
<dbReference type="PANTHER" id="PTHR30222:SF12">
    <property type="entry name" value="NORSPERMIDINE SENSOR"/>
    <property type="match status" value="1"/>
</dbReference>
<evidence type="ECO:0000313" key="7">
    <source>
        <dbReference type="EMBL" id="RDD60962.1"/>
    </source>
</evidence>
<dbReference type="RefSeq" id="WP_114583101.1">
    <property type="nucleotide sequence ID" value="NZ_QPMH01000017.1"/>
</dbReference>
<dbReference type="GO" id="GO:0015846">
    <property type="term" value="P:polyamine transport"/>
    <property type="evidence" value="ECO:0007669"/>
    <property type="project" value="InterPro"/>
</dbReference>
<evidence type="ECO:0000256" key="6">
    <source>
        <dbReference type="SAM" id="SignalP"/>
    </source>
</evidence>
<sequence>MINGFRSGLALSAAALLLASGAQAAEEKVLNVYNWSDYIAEDTIPQFEEEFGVEVNYDVYDSNEVLEGKLMAGSAGYDIVVPSDTFFARQIEAGIYQKLDKSKLTNWDNLDDNILQQLQKLDPGNQYGVPYMWGTTGIGYNVDMVKERLGGEVPSSWDLVFDPDVVSKLADCGVTMLDAPQEMFPAARNYLGLDPNSNSTEDLEKAEALLAEIRPHIKYYHSSQYVNDLANGDICLAVGWSGDVYIAADRAAAAEQGVEVNYIIPKEGALLWQDIMAIPKGAPHPENAHKWLNFNLRAGVAAQNVNYVWYASANEAALEQVDPEIKNNPSIYPPKEVMERLYPALVNPPKFDRLQTRAWTAVKTGQ</sequence>
<dbReference type="Gene3D" id="3.40.190.10">
    <property type="entry name" value="Periplasmic binding protein-like II"/>
    <property type="match status" value="2"/>
</dbReference>
<keyword evidence="4 5" id="KW-0574">Periplasm</keyword>
<dbReference type="InterPro" id="IPR001188">
    <property type="entry name" value="Sperm_putr-bd"/>
</dbReference>
<reference evidence="7 8" key="1">
    <citation type="submission" date="2018-07" db="EMBL/GenBank/DDBJ databases">
        <title>Venubactetium sediminum gen. nov., sp. nov., isolated from a marine solar saltern.</title>
        <authorList>
            <person name="Wang S."/>
        </authorList>
    </citation>
    <scope>NUCLEOTIDE SEQUENCE [LARGE SCALE GENOMIC DNA]</scope>
    <source>
        <strain evidence="7 8">WD2A32</strain>
    </source>
</reference>
<dbReference type="EMBL" id="QPMH01000017">
    <property type="protein sequence ID" value="RDD60962.1"/>
    <property type="molecule type" value="Genomic_DNA"/>
</dbReference>
<protein>
    <recommendedName>
        <fullName evidence="5">Putrescine-binding periplasmic protein</fullName>
    </recommendedName>
</protein>
<keyword evidence="2 5" id="KW-0813">Transport</keyword>
<accession>A0A369T7V1</accession>
<dbReference type="Proteomes" id="UP000253941">
    <property type="component" value="Unassembled WGS sequence"/>
</dbReference>
<feature type="chain" id="PRO_5016859670" description="Putrescine-binding periplasmic protein" evidence="6">
    <location>
        <begin position="25"/>
        <end position="366"/>
    </location>
</feature>
<dbReference type="SUPFAM" id="SSF53850">
    <property type="entry name" value="Periplasmic binding protein-like II"/>
    <property type="match status" value="1"/>
</dbReference>
<gene>
    <name evidence="7" type="ORF">DRB17_15355</name>
</gene>
<proteinExistence type="inferred from homology"/>